<feature type="compositionally biased region" description="Basic and acidic residues" evidence="1">
    <location>
        <begin position="1"/>
        <end position="11"/>
    </location>
</feature>
<proteinExistence type="predicted"/>
<name>A0A015LVA4_RHIIW</name>
<gene>
    <name evidence="2" type="ORF">RirG_031570</name>
</gene>
<evidence type="ECO:0000256" key="1">
    <source>
        <dbReference type="SAM" id="MobiDB-lite"/>
    </source>
</evidence>
<feature type="region of interest" description="Disordered" evidence="1">
    <location>
        <begin position="1"/>
        <end position="38"/>
    </location>
</feature>
<evidence type="ECO:0000313" key="3">
    <source>
        <dbReference type="Proteomes" id="UP000022910"/>
    </source>
</evidence>
<dbReference type="AlphaFoldDB" id="A0A015LVA4"/>
<dbReference type="HOGENOM" id="CLU_2347806_0_0_1"/>
<dbReference type="Proteomes" id="UP000022910">
    <property type="component" value="Unassembled WGS sequence"/>
</dbReference>
<accession>A0A015LVA4</accession>
<protein>
    <submittedName>
        <fullName evidence="2">Uncharacterized protein</fullName>
    </submittedName>
</protein>
<evidence type="ECO:0000313" key="2">
    <source>
        <dbReference type="EMBL" id="EXX76611.1"/>
    </source>
</evidence>
<keyword evidence="3" id="KW-1185">Reference proteome</keyword>
<sequence>MAQSAEEERLSEAGALEAGRGCRRHAAPAGGQADQSRARARGRPIGEFRFLPCVCVRGCRAAVRFHVLTGDCPKRMLVMDGPATYELCVAGRVLVFW</sequence>
<organism evidence="2 3">
    <name type="scientific">Rhizophagus irregularis (strain DAOM 197198w)</name>
    <name type="common">Glomus intraradices</name>
    <dbReference type="NCBI Taxonomy" id="1432141"/>
    <lineage>
        <taxon>Eukaryota</taxon>
        <taxon>Fungi</taxon>
        <taxon>Fungi incertae sedis</taxon>
        <taxon>Mucoromycota</taxon>
        <taxon>Glomeromycotina</taxon>
        <taxon>Glomeromycetes</taxon>
        <taxon>Glomerales</taxon>
        <taxon>Glomeraceae</taxon>
        <taxon>Rhizophagus</taxon>
    </lineage>
</organism>
<comment type="caution">
    <text evidence="2">The sequence shown here is derived from an EMBL/GenBank/DDBJ whole genome shotgun (WGS) entry which is preliminary data.</text>
</comment>
<dbReference type="EMBL" id="JEMT01011983">
    <property type="protein sequence ID" value="EXX76611.1"/>
    <property type="molecule type" value="Genomic_DNA"/>
</dbReference>
<reference evidence="2 3" key="1">
    <citation type="submission" date="2014-02" db="EMBL/GenBank/DDBJ databases">
        <title>Single nucleus genome sequencing reveals high similarity among nuclei of an endomycorrhizal fungus.</title>
        <authorList>
            <person name="Lin K."/>
            <person name="Geurts R."/>
            <person name="Zhang Z."/>
            <person name="Limpens E."/>
            <person name="Saunders D.G."/>
            <person name="Mu D."/>
            <person name="Pang E."/>
            <person name="Cao H."/>
            <person name="Cha H."/>
            <person name="Lin T."/>
            <person name="Zhou Q."/>
            <person name="Shang Y."/>
            <person name="Li Y."/>
            <person name="Ivanov S."/>
            <person name="Sharma T."/>
            <person name="Velzen R.V."/>
            <person name="Ruijter N.D."/>
            <person name="Aanen D.K."/>
            <person name="Win J."/>
            <person name="Kamoun S."/>
            <person name="Bisseling T."/>
            <person name="Huang S."/>
        </authorList>
    </citation>
    <scope>NUCLEOTIDE SEQUENCE [LARGE SCALE GENOMIC DNA]</scope>
    <source>
        <strain evidence="3">DAOM197198w</strain>
    </source>
</reference>